<protein>
    <submittedName>
        <fullName evidence="3">Tyrosine-type recombinase/integrase</fullName>
    </submittedName>
</protein>
<gene>
    <name evidence="3" type="ORF">P5G52_09280</name>
</gene>
<dbReference type="Proteomes" id="UP001174209">
    <property type="component" value="Unassembled WGS sequence"/>
</dbReference>
<keyword evidence="4" id="KW-1185">Reference proteome</keyword>
<dbReference type="Gene3D" id="1.10.443.10">
    <property type="entry name" value="Intergrase catalytic core"/>
    <property type="match status" value="1"/>
</dbReference>
<evidence type="ECO:0000313" key="4">
    <source>
        <dbReference type="Proteomes" id="UP001174209"/>
    </source>
</evidence>
<dbReference type="SUPFAM" id="SSF56349">
    <property type="entry name" value="DNA breaking-rejoining enzymes"/>
    <property type="match status" value="1"/>
</dbReference>
<proteinExistence type="predicted"/>
<evidence type="ECO:0000259" key="2">
    <source>
        <dbReference type="PROSITE" id="PS51898"/>
    </source>
</evidence>
<sequence length="84" mass="9053">MKAEDLVGLRLHDCRHFYASGLIASGCDVVTVQRAMGHATASTTLNTYSHLWPTAEDRTRSAASDMMRESLGVLADSGRTTAVL</sequence>
<keyword evidence="1" id="KW-0233">DNA recombination</keyword>
<dbReference type="Pfam" id="PF00589">
    <property type="entry name" value="Phage_integrase"/>
    <property type="match status" value="1"/>
</dbReference>
<organism evidence="3 4">
    <name type="scientific">Arthrobacter burdickii</name>
    <dbReference type="NCBI Taxonomy" id="3035920"/>
    <lineage>
        <taxon>Bacteria</taxon>
        <taxon>Bacillati</taxon>
        <taxon>Actinomycetota</taxon>
        <taxon>Actinomycetes</taxon>
        <taxon>Micrococcales</taxon>
        <taxon>Micrococcaceae</taxon>
        <taxon>Arthrobacter</taxon>
    </lineage>
</organism>
<dbReference type="InterPro" id="IPR013762">
    <property type="entry name" value="Integrase-like_cat_sf"/>
</dbReference>
<evidence type="ECO:0000256" key="1">
    <source>
        <dbReference type="ARBA" id="ARBA00023172"/>
    </source>
</evidence>
<comment type="caution">
    <text evidence="3">The sequence shown here is derived from an EMBL/GenBank/DDBJ whole genome shotgun (WGS) entry which is preliminary data.</text>
</comment>
<feature type="domain" description="Tyr recombinase" evidence="2">
    <location>
        <begin position="1"/>
        <end position="64"/>
    </location>
</feature>
<reference evidence="3" key="1">
    <citation type="submission" date="2023-06" db="EMBL/GenBank/DDBJ databases">
        <title>MT1 and MT2 Draft Genomes of Novel Species.</title>
        <authorList>
            <person name="Venkateswaran K."/>
        </authorList>
    </citation>
    <scope>NUCLEOTIDE SEQUENCE</scope>
    <source>
        <strain evidence="3">IIF3SC-B10</strain>
    </source>
</reference>
<dbReference type="RefSeq" id="WP_301226745.1">
    <property type="nucleotide sequence ID" value="NZ_JAROCG010000001.1"/>
</dbReference>
<dbReference type="EMBL" id="JAROCG010000001">
    <property type="protein sequence ID" value="MDN4611061.1"/>
    <property type="molecule type" value="Genomic_DNA"/>
</dbReference>
<dbReference type="InterPro" id="IPR002104">
    <property type="entry name" value="Integrase_catalytic"/>
</dbReference>
<evidence type="ECO:0000313" key="3">
    <source>
        <dbReference type="EMBL" id="MDN4611061.1"/>
    </source>
</evidence>
<dbReference type="PROSITE" id="PS51257">
    <property type="entry name" value="PROKAR_LIPOPROTEIN"/>
    <property type="match status" value="1"/>
</dbReference>
<dbReference type="PROSITE" id="PS51898">
    <property type="entry name" value="TYR_RECOMBINASE"/>
    <property type="match status" value="1"/>
</dbReference>
<name>A0ABT8K0W7_9MICC</name>
<accession>A0ABT8K0W7</accession>
<dbReference type="InterPro" id="IPR011010">
    <property type="entry name" value="DNA_brk_join_enz"/>
</dbReference>